<dbReference type="InterPro" id="IPR042095">
    <property type="entry name" value="SUMF_sf"/>
</dbReference>
<dbReference type="GO" id="GO:0120147">
    <property type="term" value="F:formylglycine-generating oxidase activity"/>
    <property type="evidence" value="ECO:0007669"/>
    <property type="project" value="TreeGrafter"/>
</dbReference>
<accession>A0A1Y3NXJ9</accession>
<organism evidence="2 3">
    <name type="scientific">Pseudomonas caspiana</name>
    <dbReference type="NCBI Taxonomy" id="1451454"/>
    <lineage>
        <taxon>Bacteria</taxon>
        <taxon>Pseudomonadati</taxon>
        <taxon>Pseudomonadota</taxon>
        <taxon>Gammaproteobacteria</taxon>
        <taxon>Pseudomonadales</taxon>
        <taxon>Pseudomonadaceae</taxon>
        <taxon>Pseudomonas</taxon>
    </lineage>
</organism>
<evidence type="ECO:0000259" key="1">
    <source>
        <dbReference type="Pfam" id="PF03781"/>
    </source>
</evidence>
<keyword evidence="3" id="KW-1185">Reference proteome</keyword>
<dbReference type="OrthoDB" id="9768004at2"/>
<dbReference type="PROSITE" id="PS51257">
    <property type="entry name" value="PROKAR_LIPOPROTEIN"/>
    <property type="match status" value="1"/>
</dbReference>
<dbReference type="Gene3D" id="3.90.1580.10">
    <property type="entry name" value="paralog of FGE (formylglycine-generating enzyme)"/>
    <property type="match status" value="1"/>
</dbReference>
<name>A0A1Y3NXJ9_9PSED</name>
<dbReference type="EMBL" id="LOHF01000030">
    <property type="protein sequence ID" value="OUM71242.1"/>
    <property type="molecule type" value="Genomic_DNA"/>
</dbReference>
<dbReference type="PANTHER" id="PTHR23150">
    <property type="entry name" value="SULFATASE MODIFYING FACTOR 1, 2"/>
    <property type="match status" value="1"/>
</dbReference>
<dbReference type="AlphaFoldDB" id="A0A1Y3NXJ9"/>
<dbReference type="InterPro" id="IPR051043">
    <property type="entry name" value="Sulfatase_Mod_Factor_Kinase"/>
</dbReference>
<reference evidence="2 3" key="1">
    <citation type="journal article" date="2017" name="Syst. Appl. Microbiol.">
        <title>Pseudomonas caspiana sp. nov., a citrus pathogen in the Pseudomonas syringae phylogenetic group.</title>
        <authorList>
            <person name="Busquets A."/>
            <person name="Gomila M."/>
            <person name="Beiki F."/>
            <person name="Mulet M."/>
            <person name="Rahimian H."/>
            <person name="Garcia-Valdes E."/>
            <person name="Lalucat J."/>
        </authorList>
    </citation>
    <scope>NUCLEOTIDE SEQUENCE [LARGE SCALE GENOMIC DNA]</scope>
    <source>
        <strain evidence="2 3">FBF102</strain>
    </source>
</reference>
<dbReference type="InterPro" id="IPR016187">
    <property type="entry name" value="CTDL_fold"/>
</dbReference>
<dbReference type="InterPro" id="IPR005532">
    <property type="entry name" value="SUMF_dom"/>
</dbReference>
<evidence type="ECO:0000313" key="2">
    <source>
        <dbReference type="EMBL" id="OUM71242.1"/>
    </source>
</evidence>
<dbReference type="RefSeq" id="WP_087273775.1">
    <property type="nucleotide sequence ID" value="NZ_JBJGBV010000023.1"/>
</dbReference>
<gene>
    <name evidence="2" type="ORF">AUC60_24260</name>
</gene>
<feature type="domain" description="Sulfatase-modifying factor enzyme-like" evidence="1">
    <location>
        <begin position="47"/>
        <end position="292"/>
    </location>
</feature>
<dbReference type="SUPFAM" id="SSF56436">
    <property type="entry name" value="C-type lectin-like"/>
    <property type="match status" value="1"/>
</dbReference>
<evidence type="ECO:0000313" key="3">
    <source>
        <dbReference type="Proteomes" id="UP000195440"/>
    </source>
</evidence>
<comment type="caution">
    <text evidence="2">The sequence shown here is derived from an EMBL/GenBank/DDBJ whole genome shotgun (WGS) entry which is preliminary data.</text>
</comment>
<dbReference type="Proteomes" id="UP000195440">
    <property type="component" value="Unassembled WGS sequence"/>
</dbReference>
<dbReference type="PANTHER" id="PTHR23150:SF19">
    <property type="entry name" value="FORMYLGLYCINE-GENERATING ENZYME"/>
    <property type="match status" value="1"/>
</dbReference>
<sequence>MNTIKFMSGLAVVIGIQACEQSTTPVGGMPITLTDAELQQFVEGIKAELVFVEGGEFLMGDFGPQYAPERAPYDRDQDSKPLHKVELSSYLISRFKVTNAQFQFYIRYNGLKLRENGSIVKSEWDDMTSVPSTPANIDWYEAEQYCNWLASVTELPFALPTEAQWEYAARSRGQFLMVATDDGTYRAEPYNLVTESYDPKGINISSRGNRVAFAKQMGWKTKSFTPLPVDMFSPNPLGLYSMSDNGYEWVKDWYDPNYYSYSAVKDPQGPNGPVFKDTFGHFTKVMRGQSYADPYWGGGVNVHRTEKDPLGRFSEKGTIVLNSKTMRCVVNSSAPVATP</sequence>
<dbReference type="Pfam" id="PF03781">
    <property type="entry name" value="FGE-sulfatase"/>
    <property type="match status" value="1"/>
</dbReference>
<proteinExistence type="predicted"/>
<protein>
    <recommendedName>
        <fullName evidence="1">Sulfatase-modifying factor enzyme-like domain-containing protein</fullName>
    </recommendedName>
</protein>